<dbReference type="Pfam" id="PF12669">
    <property type="entry name" value="FeoB_associated"/>
    <property type="match status" value="1"/>
</dbReference>
<protein>
    <submittedName>
        <fullName evidence="1">FeoB-associated Cys-rich membrane protein</fullName>
    </submittedName>
</protein>
<gene>
    <name evidence="1" type="ORF">C3K47_00345</name>
</gene>
<reference evidence="1 2" key="1">
    <citation type="submission" date="2018-01" db="EMBL/GenBank/DDBJ databases">
        <authorList>
            <person name="Gaut B.S."/>
            <person name="Morton B.R."/>
            <person name="Clegg M.T."/>
            <person name="Duvall M.R."/>
        </authorList>
    </citation>
    <scope>NUCLEOTIDE SEQUENCE [LARGE SCALE GENOMIC DNA]</scope>
    <source>
        <strain evidence="1 2">HR-AV</strain>
    </source>
</reference>
<accession>A0A2S5A8U9</accession>
<dbReference type="RefSeq" id="WP_103787087.1">
    <property type="nucleotide sequence ID" value="NZ_PQVF01000001.1"/>
</dbReference>
<comment type="caution">
    <text evidence="1">The sequence shown here is derived from an EMBL/GenBank/DDBJ whole genome shotgun (WGS) entry which is preliminary data.</text>
</comment>
<dbReference type="Proteomes" id="UP000236893">
    <property type="component" value="Unassembled WGS sequence"/>
</dbReference>
<organism evidence="1 2">
    <name type="scientific">Solitalea longa</name>
    <dbReference type="NCBI Taxonomy" id="2079460"/>
    <lineage>
        <taxon>Bacteria</taxon>
        <taxon>Pseudomonadati</taxon>
        <taxon>Bacteroidota</taxon>
        <taxon>Sphingobacteriia</taxon>
        <taxon>Sphingobacteriales</taxon>
        <taxon>Sphingobacteriaceae</taxon>
        <taxon>Solitalea</taxon>
    </lineage>
</organism>
<name>A0A2S5A8U9_9SPHI</name>
<proteinExistence type="predicted"/>
<keyword evidence="2" id="KW-1185">Reference proteome</keyword>
<dbReference type="EMBL" id="PQVF01000001">
    <property type="protein sequence ID" value="POY38985.1"/>
    <property type="molecule type" value="Genomic_DNA"/>
</dbReference>
<dbReference type="AlphaFoldDB" id="A0A2S5A8U9"/>
<sequence>MIQQLLVGVIFLAALWYIGRMVYRQIKPKNNSCGSNCKCGVDFSEIEKNMPNEKMLN</sequence>
<evidence type="ECO:0000313" key="2">
    <source>
        <dbReference type="Proteomes" id="UP000236893"/>
    </source>
</evidence>
<dbReference type="OrthoDB" id="771982at2"/>
<evidence type="ECO:0000313" key="1">
    <source>
        <dbReference type="EMBL" id="POY38985.1"/>
    </source>
</evidence>